<dbReference type="InterPro" id="IPR014977">
    <property type="entry name" value="WRC_dom"/>
</dbReference>
<keyword evidence="6" id="KW-1185">Reference proteome</keyword>
<feature type="domain" description="WRC" evidence="4">
    <location>
        <begin position="177"/>
        <end position="221"/>
    </location>
</feature>
<dbReference type="Gramene" id="ONK75038">
    <property type="protein sequence ID" value="ONK75038"/>
    <property type="gene ID" value="A4U43_C03F12680"/>
</dbReference>
<accession>A0A5P1F9J6</accession>
<dbReference type="AlphaFoldDB" id="A0A5P1F9J6"/>
<reference evidence="6" key="1">
    <citation type="journal article" date="2017" name="Nat. Commun.">
        <title>The asparagus genome sheds light on the origin and evolution of a young Y chromosome.</title>
        <authorList>
            <person name="Harkess A."/>
            <person name="Zhou J."/>
            <person name="Xu C."/>
            <person name="Bowers J.E."/>
            <person name="Van der Hulst R."/>
            <person name="Ayyampalayam S."/>
            <person name="Mercati F."/>
            <person name="Riccardi P."/>
            <person name="McKain M.R."/>
            <person name="Kakrana A."/>
            <person name="Tang H."/>
            <person name="Ray J."/>
            <person name="Groenendijk J."/>
            <person name="Arikit S."/>
            <person name="Mathioni S.M."/>
            <person name="Nakano M."/>
            <person name="Shan H."/>
            <person name="Telgmann-Rauber A."/>
            <person name="Kanno A."/>
            <person name="Yue Z."/>
            <person name="Chen H."/>
            <person name="Li W."/>
            <person name="Chen Y."/>
            <person name="Xu X."/>
            <person name="Zhang Y."/>
            <person name="Luo S."/>
            <person name="Chen H."/>
            <person name="Gao J."/>
            <person name="Mao Z."/>
            <person name="Pires J.C."/>
            <person name="Luo M."/>
            <person name="Kudrna D."/>
            <person name="Wing R.A."/>
            <person name="Meyers B.C."/>
            <person name="Yi K."/>
            <person name="Kong H."/>
            <person name="Lavrijsen P."/>
            <person name="Sunseri F."/>
            <person name="Falavigna A."/>
            <person name="Ye Y."/>
            <person name="Leebens-Mack J.H."/>
            <person name="Chen G."/>
        </authorList>
    </citation>
    <scope>NUCLEOTIDE SEQUENCE [LARGE SCALE GENOMIC DNA]</scope>
    <source>
        <strain evidence="6">cv. DH0086</strain>
    </source>
</reference>
<dbReference type="PANTHER" id="PTHR34122">
    <property type="entry name" value="EXPRESSED PROTEIN-RELATED"/>
    <property type="match status" value="1"/>
</dbReference>
<dbReference type="Proteomes" id="UP000243459">
    <property type="component" value="Chromosome 3"/>
</dbReference>
<dbReference type="EMBL" id="CM007383">
    <property type="protein sequence ID" value="ONK75038.1"/>
    <property type="molecule type" value="Genomic_DNA"/>
</dbReference>
<protein>
    <recommendedName>
        <fullName evidence="4">WRC domain-containing protein</fullName>
    </recommendedName>
</protein>
<evidence type="ECO:0000256" key="3">
    <source>
        <dbReference type="SAM" id="MobiDB-lite"/>
    </source>
</evidence>
<proteinExistence type="predicted"/>
<dbReference type="PROSITE" id="PS51667">
    <property type="entry name" value="WRC"/>
    <property type="match status" value="1"/>
</dbReference>
<feature type="region of interest" description="Disordered" evidence="3">
    <location>
        <begin position="1"/>
        <end position="35"/>
    </location>
</feature>
<evidence type="ECO:0000256" key="1">
    <source>
        <dbReference type="ARBA" id="ARBA00023242"/>
    </source>
</evidence>
<name>A0A5P1F9J6_ASPOF</name>
<evidence type="ECO:0000256" key="2">
    <source>
        <dbReference type="PROSITE-ProRule" id="PRU01002"/>
    </source>
</evidence>
<organism evidence="5 6">
    <name type="scientific">Asparagus officinalis</name>
    <name type="common">Garden asparagus</name>
    <dbReference type="NCBI Taxonomy" id="4686"/>
    <lineage>
        <taxon>Eukaryota</taxon>
        <taxon>Viridiplantae</taxon>
        <taxon>Streptophyta</taxon>
        <taxon>Embryophyta</taxon>
        <taxon>Tracheophyta</taxon>
        <taxon>Spermatophyta</taxon>
        <taxon>Magnoliopsida</taxon>
        <taxon>Liliopsida</taxon>
        <taxon>Asparagales</taxon>
        <taxon>Asparagaceae</taxon>
        <taxon>Asparagoideae</taxon>
        <taxon>Asparagus</taxon>
    </lineage>
</organism>
<gene>
    <name evidence="5" type="ORF">A4U43_C03F12680</name>
</gene>
<feature type="compositionally biased region" description="Low complexity" evidence="3">
    <location>
        <begin position="14"/>
        <end position="24"/>
    </location>
</feature>
<dbReference type="PANTHER" id="PTHR34122:SF1">
    <property type="entry name" value="EXPRESSED PROTEIN"/>
    <property type="match status" value="1"/>
</dbReference>
<comment type="caution">
    <text evidence="2">Lacks conserved residue(s) required for the propagation of feature annotation.</text>
</comment>
<evidence type="ECO:0000313" key="6">
    <source>
        <dbReference type="Proteomes" id="UP000243459"/>
    </source>
</evidence>
<evidence type="ECO:0000313" key="5">
    <source>
        <dbReference type="EMBL" id="ONK75038.1"/>
    </source>
</evidence>
<dbReference type="Pfam" id="PF08879">
    <property type="entry name" value="WRC"/>
    <property type="match status" value="1"/>
</dbReference>
<keyword evidence="1" id="KW-0539">Nucleus</keyword>
<sequence>MVGNKVMVAKNEVKSTVSDSSSKVLPPKKRNVEEGKYEDEKAFPLKKRRSVLSVNQEESKKKKIKIRIKTGAEEKPTITQHDIGIEISNPIGLIAMAASWVTDSEVNQDIVMPQAYAVSEKQIIRKKPRLKNRRPRAYNNISLLATNTVAEELRKDDDDLYSKVKRRRENNTMNSVKRRDPRCTRVNGKGWRCSRLTKVGYALCDHHLGKLGNVADPKQKPGRKAKTGDTMKDGIKMKFRSMESILENSDANRKW</sequence>
<evidence type="ECO:0000259" key="4">
    <source>
        <dbReference type="PROSITE" id="PS51667"/>
    </source>
</evidence>